<organism evidence="8 9">
    <name type="scientific">Bifidobacterium choerinum</name>
    <dbReference type="NCBI Taxonomy" id="35760"/>
    <lineage>
        <taxon>Bacteria</taxon>
        <taxon>Bacillati</taxon>
        <taxon>Actinomycetota</taxon>
        <taxon>Actinomycetes</taxon>
        <taxon>Bifidobacteriales</taxon>
        <taxon>Bifidobacteriaceae</taxon>
        <taxon>Bifidobacterium</taxon>
    </lineage>
</organism>
<keyword evidence="3" id="KW-1003">Cell membrane</keyword>
<dbReference type="Pfam" id="PF13440">
    <property type="entry name" value="Polysacc_synt_3"/>
    <property type="match status" value="1"/>
</dbReference>
<name>A0A087ADY8_9BIFI</name>
<keyword evidence="6 7" id="KW-0472">Membrane</keyword>
<keyword evidence="5 7" id="KW-1133">Transmembrane helix</keyword>
<dbReference type="eggNOG" id="COG2244">
    <property type="taxonomic scope" value="Bacteria"/>
</dbReference>
<keyword evidence="4 7" id="KW-0812">Transmembrane</keyword>
<feature type="transmembrane region" description="Helical" evidence="7">
    <location>
        <begin position="325"/>
        <end position="344"/>
    </location>
</feature>
<dbReference type="PANTHER" id="PTHR30250">
    <property type="entry name" value="PST FAMILY PREDICTED COLANIC ACID TRANSPORTER"/>
    <property type="match status" value="1"/>
</dbReference>
<evidence type="ECO:0000256" key="2">
    <source>
        <dbReference type="ARBA" id="ARBA00007430"/>
    </source>
</evidence>
<dbReference type="GO" id="GO:0005886">
    <property type="term" value="C:plasma membrane"/>
    <property type="evidence" value="ECO:0007669"/>
    <property type="project" value="UniProtKB-SubCell"/>
</dbReference>
<feature type="transmembrane region" description="Helical" evidence="7">
    <location>
        <begin position="383"/>
        <end position="403"/>
    </location>
</feature>
<dbReference type="PANTHER" id="PTHR30250:SF10">
    <property type="entry name" value="LIPOPOLYSACCHARIDE BIOSYNTHESIS PROTEIN WZXC"/>
    <property type="match status" value="1"/>
</dbReference>
<reference evidence="8 9" key="1">
    <citation type="submission" date="2014-03" db="EMBL/GenBank/DDBJ databases">
        <title>Genomics of Bifidobacteria.</title>
        <authorList>
            <person name="Ventura M."/>
            <person name="Milani C."/>
            <person name="Lugli G.A."/>
        </authorList>
    </citation>
    <scope>NUCLEOTIDE SEQUENCE [LARGE SCALE GENOMIC DNA]</scope>
    <source>
        <strain evidence="8 9">LMG 10510</strain>
    </source>
</reference>
<protein>
    <submittedName>
        <fullName evidence="8">Flippase</fullName>
    </submittedName>
</protein>
<dbReference type="EMBL" id="JGYU01000007">
    <property type="protein sequence ID" value="KFI56988.1"/>
    <property type="molecule type" value="Genomic_DNA"/>
</dbReference>
<comment type="similarity">
    <text evidence="2">Belongs to the polysaccharide synthase family.</text>
</comment>
<feature type="transmembrane region" description="Helical" evidence="7">
    <location>
        <begin position="289"/>
        <end position="313"/>
    </location>
</feature>
<evidence type="ECO:0000256" key="7">
    <source>
        <dbReference type="SAM" id="Phobius"/>
    </source>
</evidence>
<sequence length="483" mass="54021">MQKKSISFLKASAIQFASKYLNVAIQLVLTAILARLLSPEEYGVMAGITIFTSLFSILADMGFGPAIIQFKDLTKRDYGGIFLFSIGIGVVLSAAFALLGYPIAWFFHDDSYKYLCLLTVISIFFNAVNMVPNGLLLKDKKFMSIGIRLIVSTVVGGAVAIFLAYRGLGTAALVWNLNVTAVLVFVWNYITIHDQLTFHEIHIFQSVHKVLRYSMYQAGFSIINYFSRNTDHLIIGRFFGSTPLGLYDKAYKLTSYPIQFVPGILGTVLQPYLSEYQNDKEKLFHYQMLLVRFLALSGSLFMFVCILCGSDIVGIMYGPQWSSCVPLFLILSCSIAFQMVMNVTGGILQSAGRTDLLFRQGLLATAAMLLLVFVGAMGHNLTMLTICVSVAFFLQLFTVAYYTAVKAFDRSMKDFLYPVLRIIGIATLIAIPQLVLRYKIRFVFDNNALDLLLYSIIYLVLFCAVFFATGDLKQLLRIIKKKA</sequence>
<feature type="transmembrane region" description="Helical" evidence="7">
    <location>
        <begin position="80"/>
        <end position="106"/>
    </location>
</feature>
<evidence type="ECO:0000256" key="3">
    <source>
        <dbReference type="ARBA" id="ARBA00022475"/>
    </source>
</evidence>
<evidence type="ECO:0000256" key="6">
    <source>
        <dbReference type="ARBA" id="ARBA00023136"/>
    </source>
</evidence>
<evidence type="ECO:0000256" key="5">
    <source>
        <dbReference type="ARBA" id="ARBA00022989"/>
    </source>
</evidence>
<feature type="transmembrane region" description="Helical" evidence="7">
    <location>
        <begin position="44"/>
        <end position="68"/>
    </location>
</feature>
<feature type="transmembrane region" description="Helical" evidence="7">
    <location>
        <begin position="145"/>
        <end position="165"/>
    </location>
</feature>
<evidence type="ECO:0000256" key="4">
    <source>
        <dbReference type="ARBA" id="ARBA00022692"/>
    </source>
</evidence>
<dbReference type="Proteomes" id="UP000028995">
    <property type="component" value="Unassembled WGS sequence"/>
</dbReference>
<dbReference type="CDD" id="cd13127">
    <property type="entry name" value="MATE_tuaB_like"/>
    <property type="match status" value="1"/>
</dbReference>
<feature type="transmembrane region" description="Helical" evidence="7">
    <location>
        <begin position="415"/>
        <end position="436"/>
    </location>
</feature>
<dbReference type="AlphaFoldDB" id="A0A087ADY8"/>
<proteinExistence type="inferred from homology"/>
<accession>A0A087ADY8</accession>
<evidence type="ECO:0000313" key="8">
    <source>
        <dbReference type="EMBL" id="KFI56988.1"/>
    </source>
</evidence>
<evidence type="ECO:0000256" key="1">
    <source>
        <dbReference type="ARBA" id="ARBA00004651"/>
    </source>
</evidence>
<gene>
    <name evidence="8" type="ORF">BCHO_0662</name>
</gene>
<dbReference type="STRING" id="35760.BCHO_0662"/>
<feature type="transmembrane region" description="Helical" evidence="7">
    <location>
        <begin position="356"/>
        <end position="377"/>
    </location>
</feature>
<feature type="transmembrane region" description="Helical" evidence="7">
    <location>
        <begin position="171"/>
        <end position="190"/>
    </location>
</feature>
<keyword evidence="9" id="KW-1185">Reference proteome</keyword>
<evidence type="ECO:0000313" key="9">
    <source>
        <dbReference type="Proteomes" id="UP000028995"/>
    </source>
</evidence>
<feature type="transmembrane region" description="Helical" evidence="7">
    <location>
        <begin position="112"/>
        <end position="133"/>
    </location>
</feature>
<dbReference type="InterPro" id="IPR050833">
    <property type="entry name" value="Poly_Biosynth_Transport"/>
</dbReference>
<comment type="subcellular location">
    <subcellularLocation>
        <location evidence="1">Cell membrane</location>
        <topology evidence="1">Multi-pass membrane protein</topology>
    </subcellularLocation>
</comment>
<feature type="transmembrane region" description="Helical" evidence="7">
    <location>
        <begin position="451"/>
        <end position="472"/>
    </location>
</feature>
<comment type="caution">
    <text evidence="8">The sequence shown here is derived from an EMBL/GenBank/DDBJ whole genome shotgun (WGS) entry which is preliminary data.</text>
</comment>
<feature type="transmembrane region" description="Helical" evidence="7">
    <location>
        <begin position="20"/>
        <end position="38"/>
    </location>
</feature>
<dbReference type="RefSeq" id="WP_024541171.1">
    <property type="nucleotide sequence ID" value="NZ_JGYU01000007.1"/>
</dbReference>